<keyword evidence="4 6" id="KW-0998">Cell outer membrane</keyword>
<organism evidence="7 8">
    <name type="scientific">Janthinobacterium psychrotolerans</name>
    <dbReference type="NCBI Taxonomy" id="1747903"/>
    <lineage>
        <taxon>Bacteria</taxon>
        <taxon>Pseudomonadati</taxon>
        <taxon>Pseudomonadota</taxon>
        <taxon>Betaproteobacteria</taxon>
        <taxon>Burkholderiales</taxon>
        <taxon>Oxalobacteraceae</taxon>
        <taxon>Janthinobacterium</taxon>
    </lineage>
</organism>
<dbReference type="RefSeq" id="WP_065305828.1">
    <property type="nucleotide sequence ID" value="NZ_LOCQ01000025.1"/>
</dbReference>
<keyword evidence="2 6" id="KW-0472">Membrane</keyword>
<dbReference type="Pfam" id="PF04390">
    <property type="entry name" value="LptE"/>
    <property type="match status" value="1"/>
</dbReference>
<dbReference type="STRING" id="1747903.ASR47_10384"/>
<dbReference type="InterPro" id="IPR007485">
    <property type="entry name" value="LPS_assembly_LptE"/>
</dbReference>
<dbReference type="HAMAP" id="MF_01186">
    <property type="entry name" value="LPS_assembly_LptE"/>
    <property type="match status" value="1"/>
</dbReference>
<keyword evidence="8" id="KW-1185">Reference proteome</keyword>
<reference evidence="7 8" key="1">
    <citation type="submission" date="2016-04" db="EMBL/GenBank/DDBJ databases">
        <title>Draft genome sequence of Janthinobacterium psychrotolerans sp. nov., isolated from freshwater sediments in Denmark.</title>
        <authorList>
            <person name="Gong X."/>
            <person name="Skrivergaard S."/>
            <person name="Korsgaard B.S."/>
            <person name="Schreiber L."/>
            <person name="Marshall I.P."/>
            <person name="Finster K."/>
            <person name="Schramm A."/>
        </authorList>
    </citation>
    <scope>NUCLEOTIDE SEQUENCE [LARGE SCALE GENOMIC DNA]</scope>
    <source>
        <strain evidence="7 8">S3-2</strain>
    </source>
</reference>
<dbReference type="GO" id="GO:0015920">
    <property type="term" value="P:lipopolysaccharide transport"/>
    <property type="evidence" value="ECO:0007669"/>
    <property type="project" value="TreeGrafter"/>
</dbReference>
<dbReference type="Gene3D" id="3.30.160.150">
    <property type="entry name" value="Lipoprotein like domain"/>
    <property type="match status" value="1"/>
</dbReference>
<evidence type="ECO:0000256" key="4">
    <source>
        <dbReference type="ARBA" id="ARBA00023237"/>
    </source>
</evidence>
<dbReference type="GO" id="GO:1990351">
    <property type="term" value="C:transporter complex"/>
    <property type="evidence" value="ECO:0007669"/>
    <property type="project" value="TreeGrafter"/>
</dbReference>
<dbReference type="GO" id="GO:0009279">
    <property type="term" value="C:cell outer membrane"/>
    <property type="evidence" value="ECO:0007669"/>
    <property type="project" value="UniProtKB-UniRule"/>
</dbReference>
<dbReference type="PATRIC" id="fig|1747903.4.peg.5308"/>
<evidence type="ECO:0000256" key="2">
    <source>
        <dbReference type="ARBA" id="ARBA00023136"/>
    </source>
</evidence>
<dbReference type="GO" id="GO:0043165">
    <property type="term" value="P:Gram-negative-bacterium-type cell outer membrane assembly"/>
    <property type="evidence" value="ECO:0007669"/>
    <property type="project" value="UniProtKB-UniRule"/>
</dbReference>
<evidence type="ECO:0000313" key="7">
    <source>
        <dbReference type="EMBL" id="OBV41620.1"/>
    </source>
</evidence>
<dbReference type="AlphaFoldDB" id="A0A1A7CA24"/>
<protein>
    <recommendedName>
        <fullName evidence="6">LPS-assembly lipoprotein LptE</fullName>
    </recommendedName>
</protein>
<evidence type="ECO:0000256" key="6">
    <source>
        <dbReference type="HAMAP-Rule" id="MF_01186"/>
    </source>
</evidence>
<dbReference type="GO" id="GO:0001530">
    <property type="term" value="F:lipopolysaccharide binding"/>
    <property type="evidence" value="ECO:0007669"/>
    <property type="project" value="TreeGrafter"/>
</dbReference>
<name>A0A1A7CA24_9BURK</name>
<comment type="similarity">
    <text evidence="6">Belongs to the LptE lipoprotein family.</text>
</comment>
<dbReference type="Proteomes" id="UP000092713">
    <property type="component" value="Unassembled WGS sequence"/>
</dbReference>
<comment type="function">
    <text evidence="6">Together with LptD, is involved in the assembly of lipopolysaccharide (LPS) at the surface of the outer membrane. Required for the proper assembly of LptD. Binds LPS and may serve as the LPS recognition site at the outer membrane.</text>
</comment>
<keyword evidence="1" id="KW-0732">Signal</keyword>
<evidence type="ECO:0000313" key="8">
    <source>
        <dbReference type="Proteomes" id="UP000092713"/>
    </source>
</evidence>
<comment type="subunit">
    <text evidence="6">Component of the lipopolysaccharide transport and assembly complex. Interacts with LptD.</text>
</comment>
<gene>
    <name evidence="6" type="primary">lptE</name>
    <name evidence="7" type="ORF">ASR47_10384</name>
</gene>
<evidence type="ECO:0000256" key="1">
    <source>
        <dbReference type="ARBA" id="ARBA00022729"/>
    </source>
</evidence>
<accession>A0A1A7CA24</accession>
<dbReference type="EMBL" id="LOCQ01000025">
    <property type="protein sequence ID" value="OBV41620.1"/>
    <property type="molecule type" value="Genomic_DNA"/>
</dbReference>
<dbReference type="PANTHER" id="PTHR38098">
    <property type="entry name" value="LPS-ASSEMBLY LIPOPROTEIN LPTE"/>
    <property type="match status" value="1"/>
</dbReference>
<proteinExistence type="inferred from homology"/>
<evidence type="ECO:0000256" key="5">
    <source>
        <dbReference type="ARBA" id="ARBA00023288"/>
    </source>
</evidence>
<evidence type="ECO:0000256" key="3">
    <source>
        <dbReference type="ARBA" id="ARBA00023139"/>
    </source>
</evidence>
<keyword evidence="5 7" id="KW-0449">Lipoprotein</keyword>
<dbReference type="PANTHER" id="PTHR38098:SF1">
    <property type="entry name" value="LPS-ASSEMBLY LIPOPROTEIN LPTE"/>
    <property type="match status" value="1"/>
</dbReference>
<comment type="caution">
    <text evidence="7">The sequence shown here is derived from an EMBL/GenBank/DDBJ whole genome shotgun (WGS) entry which is preliminary data.</text>
</comment>
<dbReference type="OrthoDB" id="5298094at2"/>
<keyword evidence="3" id="KW-0564">Palmitate</keyword>
<sequence length="205" mass="22270">MTTSSSGFLARVRVRARIVFAVCLVLTLSACGFHLRGSNGSFMLPFATMNITLPDSSPLAIDLKRYIRAIGSTDIVDTREAADAVLDVLGDPERNRTKSILSLNSNGRVSEYQLGYSINFRVVDKAGNVLLAPTVISLTRPITFNESQVLAKETEEAALYRDMRNDLVQQIMRRLAAIKPVLPAMSVAPVAPVTPVTPVAPAVRQ</sequence>